<dbReference type="OrthoDB" id="6428749at2759"/>
<feature type="active site" description="Charge relay system" evidence="3">
    <location>
        <position position="208"/>
    </location>
</feature>
<name>A0A1Q5Q8K1_TALAT</name>
<dbReference type="InterPro" id="IPR023631">
    <property type="entry name" value="Amidase_dom"/>
</dbReference>
<feature type="domain" description="Amidase" evidence="5">
    <location>
        <begin position="77"/>
        <end position="531"/>
    </location>
</feature>
<dbReference type="SUPFAM" id="SSF75304">
    <property type="entry name" value="Amidase signature (AS) enzymes"/>
    <property type="match status" value="1"/>
</dbReference>
<dbReference type="Proteomes" id="UP000214365">
    <property type="component" value="Unassembled WGS sequence"/>
</dbReference>
<dbReference type="InterPro" id="IPR036928">
    <property type="entry name" value="AS_sf"/>
</dbReference>
<accession>A0A1Q5Q8K1</accession>
<feature type="active site" description="Charge relay system" evidence="3">
    <location>
        <position position="133"/>
    </location>
</feature>
<organism evidence="6 7">
    <name type="scientific">Talaromyces atroroseus</name>
    <dbReference type="NCBI Taxonomy" id="1441469"/>
    <lineage>
        <taxon>Eukaryota</taxon>
        <taxon>Fungi</taxon>
        <taxon>Dikarya</taxon>
        <taxon>Ascomycota</taxon>
        <taxon>Pezizomycotina</taxon>
        <taxon>Eurotiomycetes</taxon>
        <taxon>Eurotiomycetidae</taxon>
        <taxon>Eurotiales</taxon>
        <taxon>Trichocomaceae</taxon>
        <taxon>Talaromyces</taxon>
        <taxon>Talaromyces sect. Trachyspermi</taxon>
    </lineage>
</organism>
<reference evidence="6 7" key="1">
    <citation type="submission" date="2015-06" db="EMBL/GenBank/DDBJ databases">
        <title>Talaromyces atroroseus IBT 11181 draft genome.</title>
        <authorList>
            <person name="Rasmussen K.B."/>
            <person name="Rasmussen S."/>
            <person name="Petersen B."/>
            <person name="Sicheritz-Ponten T."/>
            <person name="Mortensen U.H."/>
            <person name="Thrane U."/>
        </authorList>
    </citation>
    <scope>NUCLEOTIDE SEQUENCE [LARGE SCALE GENOMIC DNA]</scope>
    <source>
        <strain evidence="6 7">IBT 11181</strain>
    </source>
</reference>
<dbReference type="GO" id="GO:0016787">
    <property type="term" value="F:hydrolase activity"/>
    <property type="evidence" value="ECO:0007669"/>
    <property type="project" value="UniProtKB-KW"/>
</dbReference>
<dbReference type="EMBL" id="LFMY01000005">
    <property type="protein sequence ID" value="OKL60463.1"/>
    <property type="molecule type" value="Genomic_DNA"/>
</dbReference>
<dbReference type="AlphaFoldDB" id="A0A1Q5Q8K1"/>
<dbReference type="STRING" id="1441469.A0A1Q5Q8K1"/>
<comment type="caution">
    <text evidence="6">The sequence shown here is derived from an EMBL/GenBank/DDBJ whole genome shotgun (WGS) entry which is preliminary data.</text>
</comment>
<evidence type="ECO:0000313" key="6">
    <source>
        <dbReference type="EMBL" id="OKL60463.1"/>
    </source>
</evidence>
<evidence type="ECO:0000256" key="3">
    <source>
        <dbReference type="PIRSR" id="PIRSR001221-1"/>
    </source>
</evidence>
<dbReference type="PIRSF" id="PIRSF001221">
    <property type="entry name" value="Amidase_fungi"/>
    <property type="match status" value="1"/>
</dbReference>
<dbReference type="PANTHER" id="PTHR46072:SF4">
    <property type="entry name" value="AMIDASE C550.07-RELATED"/>
    <property type="match status" value="1"/>
</dbReference>
<protein>
    <recommendedName>
        <fullName evidence="5">Amidase domain-containing protein</fullName>
    </recommendedName>
</protein>
<evidence type="ECO:0000256" key="1">
    <source>
        <dbReference type="ARBA" id="ARBA00009199"/>
    </source>
</evidence>
<proteinExistence type="inferred from homology"/>
<gene>
    <name evidence="6" type="ORF">UA08_03950</name>
</gene>
<feature type="binding site" evidence="4">
    <location>
        <begin position="229"/>
        <end position="232"/>
    </location>
    <ligand>
        <name>substrate</name>
    </ligand>
</feature>
<evidence type="ECO:0000313" key="7">
    <source>
        <dbReference type="Proteomes" id="UP000214365"/>
    </source>
</evidence>
<evidence type="ECO:0000256" key="2">
    <source>
        <dbReference type="ARBA" id="ARBA00022801"/>
    </source>
</evidence>
<comment type="similarity">
    <text evidence="1">Belongs to the amidase family.</text>
</comment>
<dbReference type="Gene3D" id="3.90.1300.10">
    <property type="entry name" value="Amidase signature (AS) domain"/>
    <property type="match status" value="1"/>
</dbReference>
<feature type="active site" description="Acyl-ester intermediate" evidence="3">
    <location>
        <position position="232"/>
    </location>
</feature>
<evidence type="ECO:0000256" key="4">
    <source>
        <dbReference type="PIRSR" id="PIRSR001221-2"/>
    </source>
</evidence>
<dbReference type="PANTHER" id="PTHR46072">
    <property type="entry name" value="AMIDASE-RELATED-RELATED"/>
    <property type="match status" value="1"/>
</dbReference>
<dbReference type="RefSeq" id="XP_020120584.1">
    <property type="nucleotide sequence ID" value="XM_020266340.1"/>
</dbReference>
<keyword evidence="7" id="KW-1185">Reference proteome</keyword>
<keyword evidence="2" id="KW-0378">Hydrolase</keyword>
<evidence type="ECO:0000259" key="5">
    <source>
        <dbReference type="Pfam" id="PF01425"/>
    </source>
</evidence>
<feature type="binding site" evidence="4">
    <location>
        <position position="182"/>
    </location>
    <ligand>
        <name>substrate</name>
    </ligand>
</feature>
<dbReference type="GeneID" id="31003705"/>
<sequence>MLAPHPTWQDIAAEKKQTIDDKIPPEWRVTKEQLENKKVVDLPRTCGLMTDRELSITELSAVEILAAIQTQKLTAVETTAAFCKRAAIAHQATNCLSEILFKEALQQAAKLDEYMLVHGKPMGILHGLPISVKEHIKLKDTPATSALIAWANDASDEDALIVKTFREQGAVFHVKTTNPQTLMALETVSNLFGRTTNPHNTNLTCGGSTGGEGALLAMGGSPLGIGTDIGGSIRVPSAFCGVYGFKPTISRLPHSGLSGLSDGMQNLVGVVGPLARCIEDLELFCVAGLNQEPWKYEPSLIEMPWRPNTTTPQKLKIGVIWCDGVVQPHPPILRALKHLVSALEDDGHNVIDWDTSLHKEIYDITNEIYFLDGGAEYHQRLEEGKEPAVSIVKWLLDEKAVRSYTVEDTWNVNSRLDRLRTLYAHQWNTYDIDAIICPANASVASAHDESRYWGYTCVFNALDFPAAIIPVGTVEKTDTWSQFPPMSASSLNPKDEWYRSLYDDGKGPLRYEGAPVSIQITGRRFHDEEVLRITSRIQNLLLKKAAIGLVDQPIKSRQT</sequence>
<feature type="binding site" evidence="4">
    <location>
        <position position="208"/>
    </location>
    <ligand>
        <name>substrate</name>
    </ligand>
</feature>
<dbReference type="Pfam" id="PF01425">
    <property type="entry name" value="Amidase"/>
    <property type="match status" value="1"/>
</dbReference>